<evidence type="ECO:0000259" key="8">
    <source>
        <dbReference type="Pfam" id="PF02562"/>
    </source>
</evidence>
<dbReference type="GO" id="GO:0005829">
    <property type="term" value="C:cytosol"/>
    <property type="evidence" value="ECO:0007669"/>
    <property type="project" value="TreeGrafter"/>
</dbReference>
<dbReference type="RefSeq" id="WP_064274063.1">
    <property type="nucleotide sequence ID" value="NZ_LUTU01000005.1"/>
</dbReference>
<dbReference type="PANTHER" id="PTHR30473:SF1">
    <property type="entry name" value="PHOH-LIKE PROTEIN"/>
    <property type="match status" value="1"/>
</dbReference>
<sequence>MLTTPPTRSVAAPGGTEGNRTVALRFNDNILLQRLLGDHDRHLVQLEEGFNVRLSCRGNKIAISGETDAVGRAQAAIVALYNQLEQGGTIDSSQVDGVIRMTALPTRHHERQRAAVPPAPPTRQQQPRREAGQHKPAPQNFQTSPTSAPLTDLPAIRTKRGVIAPRSHGQAAYMEMLGRTDLVFGIGPAGTGKTYLAVAQGVAMLLAGQVDRIILSRPAVEAGERLGFLPGDMREKIDPYLRPLYDALNDMMPGDQVVRRMGTGEIEVAPLAFMRGRTLAHSFVILDEAQNTTPAQMKMFLTRMGEGTRMAVTGDLSQIDLPNGVSSGLREAVETLEGIKGIGITRFTSVDVVRHPLVARIVDAYEQKAPAPLDNFRDRPRRDNNGTSKSSRRY</sequence>
<dbReference type="PATRIC" id="fig|38307.3.peg.1337"/>
<dbReference type="EMBL" id="LUTU01000005">
    <property type="protein sequence ID" value="OAJ68594.1"/>
    <property type="molecule type" value="Genomic_DNA"/>
</dbReference>
<evidence type="ECO:0000313" key="9">
    <source>
        <dbReference type="EMBL" id="OAJ68594.1"/>
    </source>
</evidence>
<organism evidence="9 10">
    <name type="scientific">Gluconobacter cerinus</name>
    <dbReference type="NCBI Taxonomy" id="38307"/>
    <lineage>
        <taxon>Bacteria</taxon>
        <taxon>Pseudomonadati</taxon>
        <taxon>Pseudomonadota</taxon>
        <taxon>Alphaproteobacteria</taxon>
        <taxon>Acetobacterales</taxon>
        <taxon>Acetobacteraceae</taxon>
        <taxon>Gluconobacter</taxon>
    </lineage>
</organism>
<dbReference type="Proteomes" id="UP000077786">
    <property type="component" value="Unassembled WGS sequence"/>
</dbReference>
<dbReference type="InterPro" id="IPR027417">
    <property type="entry name" value="P-loop_NTPase"/>
</dbReference>
<reference evidence="9 10" key="1">
    <citation type="submission" date="2016-03" db="EMBL/GenBank/DDBJ databases">
        <title>Draft genome sequence of Gluconobacter cerinus strain CECT 9110.</title>
        <authorList>
            <person name="Sainz F."/>
            <person name="Mas A."/>
            <person name="Torija M.J."/>
        </authorList>
    </citation>
    <scope>NUCLEOTIDE SEQUENCE [LARGE SCALE GENOMIC DNA]</scope>
    <source>
        <strain evidence="9 10">CECT 9110</strain>
    </source>
</reference>
<evidence type="ECO:0000256" key="6">
    <source>
        <dbReference type="ARBA" id="ARBA00039970"/>
    </source>
</evidence>
<keyword evidence="4" id="KW-0547">Nucleotide-binding</keyword>
<accession>A0A1B6VN13</accession>
<dbReference type="InterPro" id="IPR036612">
    <property type="entry name" value="KH_dom_type_1_sf"/>
</dbReference>
<comment type="similarity">
    <text evidence="2">Belongs to the PhoH family.</text>
</comment>
<dbReference type="InterPro" id="IPR051451">
    <property type="entry name" value="PhoH2-like"/>
</dbReference>
<dbReference type="SUPFAM" id="SSF54791">
    <property type="entry name" value="Eukaryotic type KH-domain (KH-domain type I)"/>
    <property type="match status" value="1"/>
</dbReference>
<name>A0A1B6VN13_9PROT</name>
<feature type="region of interest" description="Disordered" evidence="7">
    <location>
        <begin position="105"/>
        <end position="153"/>
    </location>
</feature>
<evidence type="ECO:0000256" key="1">
    <source>
        <dbReference type="ARBA" id="ARBA00004496"/>
    </source>
</evidence>
<dbReference type="AlphaFoldDB" id="A0A1B6VN13"/>
<dbReference type="OrthoDB" id="9805148at2"/>
<evidence type="ECO:0000313" key="10">
    <source>
        <dbReference type="Proteomes" id="UP000077786"/>
    </source>
</evidence>
<dbReference type="FunFam" id="3.40.50.300:FF:000013">
    <property type="entry name" value="PhoH family ATPase"/>
    <property type="match status" value="1"/>
</dbReference>
<dbReference type="Pfam" id="PF02562">
    <property type="entry name" value="PhoH"/>
    <property type="match status" value="1"/>
</dbReference>
<feature type="compositionally biased region" description="Polar residues" evidence="7">
    <location>
        <begin position="139"/>
        <end position="149"/>
    </location>
</feature>
<evidence type="ECO:0000256" key="7">
    <source>
        <dbReference type="SAM" id="MobiDB-lite"/>
    </source>
</evidence>
<feature type="region of interest" description="Disordered" evidence="7">
    <location>
        <begin position="372"/>
        <end position="394"/>
    </location>
</feature>
<proteinExistence type="inferred from homology"/>
<feature type="compositionally biased region" description="Basic and acidic residues" evidence="7">
    <location>
        <begin position="375"/>
        <end position="384"/>
    </location>
</feature>
<evidence type="ECO:0000256" key="3">
    <source>
        <dbReference type="ARBA" id="ARBA00022490"/>
    </source>
</evidence>
<feature type="domain" description="PhoH-like protein" evidence="8">
    <location>
        <begin position="163"/>
        <end position="366"/>
    </location>
</feature>
<protein>
    <recommendedName>
        <fullName evidence="6">PhoH-like protein</fullName>
    </recommendedName>
</protein>
<comment type="caution">
    <text evidence="9">The sequence shown here is derived from an EMBL/GenBank/DDBJ whole genome shotgun (WGS) entry which is preliminary data.</text>
</comment>
<dbReference type="Gene3D" id="3.40.50.300">
    <property type="entry name" value="P-loop containing nucleotide triphosphate hydrolases"/>
    <property type="match status" value="1"/>
</dbReference>
<dbReference type="PANTHER" id="PTHR30473">
    <property type="entry name" value="PROTEIN PHOH"/>
    <property type="match status" value="1"/>
</dbReference>
<dbReference type="SUPFAM" id="SSF52540">
    <property type="entry name" value="P-loop containing nucleoside triphosphate hydrolases"/>
    <property type="match status" value="1"/>
</dbReference>
<comment type="subcellular location">
    <subcellularLocation>
        <location evidence="1">Cytoplasm</location>
    </subcellularLocation>
</comment>
<evidence type="ECO:0000256" key="5">
    <source>
        <dbReference type="ARBA" id="ARBA00022840"/>
    </source>
</evidence>
<dbReference type="GO" id="GO:0003723">
    <property type="term" value="F:RNA binding"/>
    <property type="evidence" value="ECO:0007669"/>
    <property type="project" value="InterPro"/>
</dbReference>
<dbReference type="InterPro" id="IPR003714">
    <property type="entry name" value="PhoH"/>
</dbReference>
<gene>
    <name evidence="9" type="ORF">A0123_01302</name>
</gene>
<keyword evidence="3" id="KW-0963">Cytoplasm</keyword>
<keyword evidence="5" id="KW-0067">ATP-binding</keyword>
<evidence type="ECO:0000256" key="2">
    <source>
        <dbReference type="ARBA" id="ARBA00010393"/>
    </source>
</evidence>
<dbReference type="GO" id="GO:0005524">
    <property type="term" value="F:ATP binding"/>
    <property type="evidence" value="ECO:0007669"/>
    <property type="project" value="UniProtKB-KW"/>
</dbReference>
<evidence type="ECO:0000256" key="4">
    <source>
        <dbReference type="ARBA" id="ARBA00022741"/>
    </source>
</evidence>